<proteinExistence type="predicted"/>
<sequence length="59" mass="6925">MRKRERVNRDRERTGRRLRWQAAVPAATVGGDVSCDDCVWKRCWRLFGFDLVEVVSEGE</sequence>
<keyword evidence="2" id="KW-1185">Reference proteome</keyword>
<name>A0A2Z6LZS7_TRISU</name>
<organism evidence="1 2">
    <name type="scientific">Trifolium subterraneum</name>
    <name type="common">Subterranean clover</name>
    <dbReference type="NCBI Taxonomy" id="3900"/>
    <lineage>
        <taxon>Eukaryota</taxon>
        <taxon>Viridiplantae</taxon>
        <taxon>Streptophyta</taxon>
        <taxon>Embryophyta</taxon>
        <taxon>Tracheophyta</taxon>
        <taxon>Spermatophyta</taxon>
        <taxon>Magnoliopsida</taxon>
        <taxon>eudicotyledons</taxon>
        <taxon>Gunneridae</taxon>
        <taxon>Pentapetalae</taxon>
        <taxon>rosids</taxon>
        <taxon>fabids</taxon>
        <taxon>Fabales</taxon>
        <taxon>Fabaceae</taxon>
        <taxon>Papilionoideae</taxon>
        <taxon>50 kb inversion clade</taxon>
        <taxon>NPAAA clade</taxon>
        <taxon>Hologalegina</taxon>
        <taxon>IRL clade</taxon>
        <taxon>Trifolieae</taxon>
        <taxon>Trifolium</taxon>
    </lineage>
</organism>
<dbReference type="Proteomes" id="UP000242715">
    <property type="component" value="Unassembled WGS sequence"/>
</dbReference>
<accession>A0A2Z6LZS7</accession>
<protein>
    <submittedName>
        <fullName evidence="1">Uncharacterized protein</fullName>
    </submittedName>
</protein>
<gene>
    <name evidence="1" type="ORF">TSUD_306110</name>
</gene>
<dbReference type="EMBL" id="DF973264">
    <property type="protein sequence ID" value="GAU23163.1"/>
    <property type="molecule type" value="Genomic_DNA"/>
</dbReference>
<evidence type="ECO:0000313" key="2">
    <source>
        <dbReference type="Proteomes" id="UP000242715"/>
    </source>
</evidence>
<dbReference type="AlphaFoldDB" id="A0A2Z6LZS7"/>
<reference evidence="2" key="1">
    <citation type="journal article" date="2017" name="Front. Plant Sci.">
        <title>Climate Clever Clovers: New Paradigm to Reduce the Environmental Footprint of Ruminants by Breeding Low Methanogenic Forages Utilizing Haplotype Variation.</title>
        <authorList>
            <person name="Kaur P."/>
            <person name="Appels R."/>
            <person name="Bayer P.E."/>
            <person name="Keeble-Gagnere G."/>
            <person name="Wang J."/>
            <person name="Hirakawa H."/>
            <person name="Shirasawa K."/>
            <person name="Vercoe P."/>
            <person name="Stefanova K."/>
            <person name="Durmic Z."/>
            <person name="Nichols P."/>
            <person name="Revell C."/>
            <person name="Isobe S.N."/>
            <person name="Edwards D."/>
            <person name="Erskine W."/>
        </authorList>
    </citation>
    <scope>NUCLEOTIDE SEQUENCE [LARGE SCALE GENOMIC DNA]</scope>
    <source>
        <strain evidence="2">cv. Daliak</strain>
    </source>
</reference>
<evidence type="ECO:0000313" key="1">
    <source>
        <dbReference type="EMBL" id="GAU23163.1"/>
    </source>
</evidence>